<dbReference type="AlphaFoldDB" id="A0AAP9GSW7"/>
<dbReference type="RefSeq" id="WP_004974369.1">
    <property type="nucleotide sequence ID" value="NZ_BBNL01000015.1"/>
</dbReference>
<evidence type="ECO:0000313" key="3">
    <source>
        <dbReference type="EMBL" id="QGM26587.1"/>
    </source>
</evidence>
<dbReference type="Proteomes" id="UP000405075">
    <property type="component" value="Chromosome"/>
</dbReference>
<sequence length="201" mass="20828">MRFHLFACALVGSSISISAFAEPPIQAGDTLESLSKVKISTTINGQAGSLQELIANGQIRIVPSTDTNLTSPAENIAQQPANQISAEQANLAQDNVPMTMPVGTESELQHAAQAEQVSEQHIQATSAPLLSSSADLPVNAGDDVDVTAEALNAAPQNPAASEQAAVNLPTTERLETTAPAAQGADVNDIDLSHLQPSDTEQ</sequence>
<evidence type="ECO:0000256" key="1">
    <source>
        <dbReference type="SAM" id="MobiDB-lite"/>
    </source>
</evidence>
<keyword evidence="2" id="KW-0732">Signal</keyword>
<evidence type="ECO:0000313" key="4">
    <source>
        <dbReference type="Proteomes" id="UP000405075"/>
    </source>
</evidence>
<feature type="region of interest" description="Disordered" evidence="1">
    <location>
        <begin position="178"/>
        <end position="201"/>
    </location>
</feature>
<feature type="chain" id="PRO_5042819959" evidence="2">
    <location>
        <begin position="22"/>
        <end position="201"/>
    </location>
</feature>
<organism evidence="3 4">
    <name type="scientific">Acinetobacter towneri</name>
    <dbReference type="NCBI Taxonomy" id="202956"/>
    <lineage>
        <taxon>Bacteria</taxon>
        <taxon>Pseudomonadati</taxon>
        <taxon>Pseudomonadota</taxon>
        <taxon>Gammaproteobacteria</taxon>
        <taxon>Moraxellales</taxon>
        <taxon>Moraxellaceae</taxon>
        <taxon>Acinetobacter</taxon>
    </lineage>
</organism>
<accession>A0AAP9GSW7</accession>
<gene>
    <name evidence="3" type="ORF">GJD93_02245</name>
</gene>
<evidence type="ECO:0000256" key="2">
    <source>
        <dbReference type="SAM" id="SignalP"/>
    </source>
</evidence>
<dbReference type="EMBL" id="CP046045">
    <property type="protein sequence ID" value="QGM26587.1"/>
    <property type="molecule type" value="Genomic_DNA"/>
</dbReference>
<name>A0AAP9GSW7_9GAMM</name>
<proteinExistence type="predicted"/>
<feature type="signal peptide" evidence="2">
    <location>
        <begin position="1"/>
        <end position="21"/>
    </location>
</feature>
<protein>
    <submittedName>
        <fullName evidence="3">Uncharacterized protein</fullName>
    </submittedName>
</protein>
<reference evidence="4" key="1">
    <citation type="submission" date="2019-11" db="EMBL/GenBank/DDBJ databases">
        <title>Escherichia coli 1916D6.</title>
        <authorList>
            <person name="Yao H."/>
            <person name="Du X."/>
            <person name="Yu R."/>
            <person name="Li A."/>
        </authorList>
    </citation>
    <scope>NUCLEOTIDE SEQUENCE [LARGE SCALE GENOMIC DNA]</scope>
    <source>
        <strain evidence="4">19110F47</strain>
    </source>
</reference>